<organism evidence="2">
    <name type="scientific">viral metagenome</name>
    <dbReference type="NCBI Taxonomy" id="1070528"/>
    <lineage>
        <taxon>unclassified sequences</taxon>
        <taxon>metagenomes</taxon>
        <taxon>organismal metagenomes</taxon>
    </lineage>
</organism>
<feature type="region of interest" description="Disordered" evidence="1">
    <location>
        <begin position="1"/>
        <end position="47"/>
    </location>
</feature>
<evidence type="ECO:0000313" key="2">
    <source>
        <dbReference type="EMBL" id="QJA72433.1"/>
    </source>
</evidence>
<dbReference type="EMBL" id="MT141950">
    <property type="protein sequence ID" value="QJA72433.1"/>
    <property type="molecule type" value="Genomic_DNA"/>
</dbReference>
<gene>
    <name evidence="2" type="ORF">MM415A02760_0008</name>
</gene>
<reference evidence="2" key="1">
    <citation type="submission" date="2020-03" db="EMBL/GenBank/DDBJ databases">
        <title>The deep terrestrial virosphere.</title>
        <authorList>
            <person name="Holmfeldt K."/>
            <person name="Nilsson E."/>
            <person name="Simone D."/>
            <person name="Lopez-Fernandez M."/>
            <person name="Wu X."/>
            <person name="de Brujin I."/>
            <person name="Lundin D."/>
            <person name="Andersson A."/>
            <person name="Bertilsson S."/>
            <person name="Dopson M."/>
        </authorList>
    </citation>
    <scope>NUCLEOTIDE SEQUENCE</scope>
    <source>
        <strain evidence="2">MM415A02760</strain>
    </source>
</reference>
<feature type="compositionally biased region" description="Basic and acidic residues" evidence="1">
    <location>
        <begin position="1"/>
        <end position="15"/>
    </location>
</feature>
<proteinExistence type="predicted"/>
<evidence type="ECO:0000256" key="1">
    <source>
        <dbReference type="SAM" id="MobiDB-lite"/>
    </source>
</evidence>
<accession>A0A6M3JR54</accession>
<sequence length="111" mass="12291">MPYTDKAKEREANKERARRYREAHKPTGPTVTPVTPVTPDNSRSNLDSMVIPSDALKAYISRPSPGMANLERLQRLSGSLGKYGSQVFMGNYTIEEIGKAIGVLPPLYPRS</sequence>
<feature type="compositionally biased region" description="Low complexity" evidence="1">
    <location>
        <begin position="26"/>
        <end position="39"/>
    </location>
</feature>
<protein>
    <submittedName>
        <fullName evidence="2">Uncharacterized protein</fullName>
    </submittedName>
</protein>
<dbReference type="AlphaFoldDB" id="A0A6M3JR54"/>
<name>A0A6M3JR54_9ZZZZ</name>